<sequence>MLRHPTNAEGWKHVDSEFFEFASDPRNVGLGLVSDGFNPLGHISTMYMLIPGPRSPGKEIDVYLQLLIEELKQLWSLGVLTYPNRVRKGIGRVPSTWKINRHLG</sequence>
<name>A0A5D3BXE1_CUCMM</name>
<protein>
    <submittedName>
        <fullName evidence="1">Putative transposase protein</fullName>
    </submittedName>
</protein>
<dbReference type="Proteomes" id="UP000321947">
    <property type="component" value="Unassembled WGS sequence"/>
</dbReference>
<dbReference type="AlphaFoldDB" id="A0A5D3BXE1"/>
<evidence type="ECO:0000313" key="2">
    <source>
        <dbReference type="Proteomes" id="UP000321947"/>
    </source>
</evidence>
<accession>A0A5D3BXE1</accession>
<comment type="caution">
    <text evidence="1">The sequence shown here is derived from an EMBL/GenBank/DDBJ whole genome shotgun (WGS) entry which is preliminary data.</text>
</comment>
<organism evidence="1 2">
    <name type="scientific">Cucumis melo var. makuwa</name>
    <name type="common">Oriental melon</name>
    <dbReference type="NCBI Taxonomy" id="1194695"/>
    <lineage>
        <taxon>Eukaryota</taxon>
        <taxon>Viridiplantae</taxon>
        <taxon>Streptophyta</taxon>
        <taxon>Embryophyta</taxon>
        <taxon>Tracheophyta</taxon>
        <taxon>Spermatophyta</taxon>
        <taxon>Magnoliopsida</taxon>
        <taxon>eudicotyledons</taxon>
        <taxon>Gunneridae</taxon>
        <taxon>Pentapetalae</taxon>
        <taxon>rosids</taxon>
        <taxon>fabids</taxon>
        <taxon>Cucurbitales</taxon>
        <taxon>Cucurbitaceae</taxon>
        <taxon>Benincaseae</taxon>
        <taxon>Cucumis</taxon>
    </lineage>
</organism>
<gene>
    <name evidence="1" type="ORF">E5676_scaffold675G00160</name>
</gene>
<dbReference type="InterPro" id="IPR004242">
    <property type="entry name" value="Transposase_21"/>
</dbReference>
<dbReference type="Pfam" id="PF02992">
    <property type="entry name" value="Transposase_21"/>
    <property type="match status" value="1"/>
</dbReference>
<proteinExistence type="predicted"/>
<dbReference type="EMBL" id="SSTD01014234">
    <property type="protein sequence ID" value="TYK04351.1"/>
    <property type="molecule type" value="Genomic_DNA"/>
</dbReference>
<reference evidence="1 2" key="1">
    <citation type="submission" date="2019-08" db="EMBL/GenBank/DDBJ databases">
        <title>Draft genome sequences of two oriental melons (Cucumis melo L. var makuwa).</title>
        <authorList>
            <person name="Kwon S.-Y."/>
        </authorList>
    </citation>
    <scope>NUCLEOTIDE SEQUENCE [LARGE SCALE GENOMIC DNA]</scope>
    <source>
        <strain evidence="2">cv. Chang Bougi</strain>
        <tissue evidence="1">Leaf</tissue>
    </source>
</reference>
<evidence type="ECO:0000313" key="1">
    <source>
        <dbReference type="EMBL" id="TYK04351.1"/>
    </source>
</evidence>